<sequence>MFTKVLVAEDYEIANQGIIKVLNDNIGIAEIEEAKYCDDAYLKFRKAFQDDTPFQLLITDLSFREDHKIQVRTSGIDLIRDVRLIQPDIKVIVYSQEDRPDKINMLFEKYKINGYVCKGQHAIKELIHCVDGVFEGQTVLPPELTEMADNDGFVELDDLDMILLEELAKGFTKKEIRLKLIAENITPNGESSIDKRVSKLFDNFQAKNTTHLVAIVKDMGLL</sequence>
<gene>
    <name evidence="3" type="ORF">SAMN04488508_109126</name>
</gene>
<evidence type="ECO:0000313" key="4">
    <source>
        <dbReference type="Proteomes" id="UP000184432"/>
    </source>
</evidence>
<dbReference type="InterPro" id="IPR001789">
    <property type="entry name" value="Sig_transdc_resp-reg_receiver"/>
</dbReference>
<dbReference type="AlphaFoldDB" id="A0A1M6JL94"/>
<dbReference type="InterPro" id="IPR011006">
    <property type="entry name" value="CheY-like_superfamily"/>
</dbReference>
<keyword evidence="1" id="KW-0597">Phosphoprotein</keyword>
<name>A0A1M6JL94_9FLAO</name>
<keyword evidence="3" id="KW-0238">DNA-binding</keyword>
<dbReference type="SMART" id="SM00448">
    <property type="entry name" value="REC"/>
    <property type="match status" value="1"/>
</dbReference>
<dbReference type="Gene3D" id="3.40.50.2300">
    <property type="match status" value="1"/>
</dbReference>
<evidence type="ECO:0000313" key="3">
    <source>
        <dbReference type="EMBL" id="SHJ47440.1"/>
    </source>
</evidence>
<evidence type="ECO:0000259" key="2">
    <source>
        <dbReference type="PROSITE" id="PS50110"/>
    </source>
</evidence>
<dbReference type="PROSITE" id="PS50110">
    <property type="entry name" value="RESPONSE_REGULATORY"/>
    <property type="match status" value="1"/>
</dbReference>
<dbReference type="Proteomes" id="UP000184432">
    <property type="component" value="Unassembled WGS sequence"/>
</dbReference>
<dbReference type="PANTHER" id="PTHR45566:SF1">
    <property type="entry name" value="HTH-TYPE TRANSCRIPTIONAL REGULATOR YHJB-RELATED"/>
    <property type="match status" value="1"/>
</dbReference>
<evidence type="ECO:0000256" key="1">
    <source>
        <dbReference type="PROSITE-ProRule" id="PRU00169"/>
    </source>
</evidence>
<keyword evidence="4" id="KW-1185">Reference proteome</keyword>
<dbReference type="PANTHER" id="PTHR45566">
    <property type="entry name" value="HTH-TYPE TRANSCRIPTIONAL REGULATOR YHJB-RELATED"/>
    <property type="match status" value="1"/>
</dbReference>
<dbReference type="GO" id="GO:0003677">
    <property type="term" value="F:DNA binding"/>
    <property type="evidence" value="ECO:0007669"/>
    <property type="project" value="UniProtKB-KW"/>
</dbReference>
<dbReference type="OrthoDB" id="659223at2"/>
<accession>A0A1M6JL94</accession>
<dbReference type="SUPFAM" id="SSF52172">
    <property type="entry name" value="CheY-like"/>
    <property type="match status" value="1"/>
</dbReference>
<feature type="modified residue" description="4-aspartylphosphate" evidence="1">
    <location>
        <position position="60"/>
    </location>
</feature>
<dbReference type="GO" id="GO:0000160">
    <property type="term" value="P:phosphorelay signal transduction system"/>
    <property type="evidence" value="ECO:0007669"/>
    <property type="project" value="InterPro"/>
</dbReference>
<feature type="domain" description="Response regulatory" evidence="2">
    <location>
        <begin position="4"/>
        <end position="133"/>
    </location>
</feature>
<dbReference type="EMBL" id="FQYP01000009">
    <property type="protein sequence ID" value="SHJ47440.1"/>
    <property type="molecule type" value="Genomic_DNA"/>
</dbReference>
<dbReference type="InterPro" id="IPR051015">
    <property type="entry name" value="EvgA-like"/>
</dbReference>
<reference evidence="4" key="1">
    <citation type="submission" date="2016-11" db="EMBL/GenBank/DDBJ databases">
        <authorList>
            <person name="Varghese N."/>
            <person name="Submissions S."/>
        </authorList>
    </citation>
    <scope>NUCLEOTIDE SEQUENCE [LARGE SCALE GENOMIC DNA]</scope>
    <source>
        <strain evidence="4">DSM 22623</strain>
    </source>
</reference>
<protein>
    <submittedName>
        <fullName evidence="3">DNA-binding response regulator, NarL/FixJ family, contains REC and HTH domains</fullName>
    </submittedName>
</protein>
<organism evidence="3 4">
    <name type="scientific">Aquimarina spongiae</name>
    <dbReference type="NCBI Taxonomy" id="570521"/>
    <lineage>
        <taxon>Bacteria</taxon>
        <taxon>Pseudomonadati</taxon>
        <taxon>Bacteroidota</taxon>
        <taxon>Flavobacteriia</taxon>
        <taxon>Flavobacteriales</taxon>
        <taxon>Flavobacteriaceae</taxon>
        <taxon>Aquimarina</taxon>
    </lineage>
</organism>
<dbReference type="RefSeq" id="WP_073319935.1">
    <property type="nucleotide sequence ID" value="NZ_FQYP01000009.1"/>
</dbReference>
<proteinExistence type="predicted"/>
<dbReference type="STRING" id="570521.SAMN04488508_109126"/>